<sequence length="106" mass="12620">MVYKIDPEIDRHYIEEFRQKPIGAHSPGLQRLLNTMRHDPSGRQVVLVCKRPFQEWVLGLMPADRREPIAIEDGPVFTDIEEAEWEVFRRRWRLLTGESINRPLRD</sequence>
<gene>
    <name evidence="2" type="ORF">OSH07_03370</name>
</gene>
<proteinExistence type="predicted"/>
<feature type="domain" description="N,N-dimethylformamidase alpha subunit" evidence="1">
    <location>
        <begin position="5"/>
        <end position="95"/>
    </location>
</feature>
<dbReference type="RefSeq" id="WP_266337178.1">
    <property type="nucleotide sequence ID" value="NZ_JAPKNK010000001.1"/>
</dbReference>
<comment type="caution">
    <text evidence="2">The sequence shown here is derived from an EMBL/GenBank/DDBJ whole genome shotgun (WGS) entry which is preliminary data.</text>
</comment>
<dbReference type="AlphaFoldDB" id="A0A9X3DYA8"/>
<protein>
    <recommendedName>
        <fullName evidence="1">N,N-dimethylformamidase alpha subunit domain-containing protein</fullName>
    </recommendedName>
</protein>
<dbReference type="Pfam" id="PF26354">
    <property type="entry name" value="DMF_alpha"/>
    <property type="match status" value="1"/>
</dbReference>
<reference evidence="2" key="1">
    <citation type="submission" date="2022-11" db="EMBL/GenBank/DDBJ databases">
        <title>Biodiversity and phylogenetic relationships of bacteria.</title>
        <authorList>
            <person name="Machado R.A.R."/>
            <person name="Bhat A."/>
            <person name="Loulou A."/>
            <person name="Kallel S."/>
        </authorList>
    </citation>
    <scope>NUCLEOTIDE SEQUENCE</scope>
    <source>
        <strain evidence="2">K-TC2</strain>
    </source>
</reference>
<name>A0A9X3DYA8_9HYPH</name>
<organism evidence="2 3">
    <name type="scientific">Kaistia nematophila</name>
    <dbReference type="NCBI Taxonomy" id="2994654"/>
    <lineage>
        <taxon>Bacteria</taxon>
        <taxon>Pseudomonadati</taxon>
        <taxon>Pseudomonadota</taxon>
        <taxon>Alphaproteobacteria</taxon>
        <taxon>Hyphomicrobiales</taxon>
        <taxon>Kaistiaceae</taxon>
        <taxon>Kaistia</taxon>
    </lineage>
</organism>
<dbReference type="EMBL" id="JAPKNK010000001">
    <property type="protein sequence ID" value="MCX5568226.1"/>
    <property type="molecule type" value="Genomic_DNA"/>
</dbReference>
<dbReference type="Proteomes" id="UP001144805">
    <property type="component" value="Unassembled WGS sequence"/>
</dbReference>
<accession>A0A9X3DYA8</accession>
<evidence type="ECO:0000313" key="3">
    <source>
        <dbReference type="Proteomes" id="UP001144805"/>
    </source>
</evidence>
<evidence type="ECO:0000259" key="1">
    <source>
        <dbReference type="Pfam" id="PF26354"/>
    </source>
</evidence>
<evidence type="ECO:0000313" key="2">
    <source>
        <dbReference type="EMBL" id="MCX5568226.1"/>
    </source>
</evidence>
<dbReference type="InterPro" id="IPR058713">
    <property type="entry name" value="DMF_alpha_dom"/>
</dbReference>
<keyword evidence="3" id="KW-1185">Reference proteome</keyword>